<protein>
    <recommendedName>
        <fullName evidence="3">Ribosome maturation factor RimP</fullName>
    </recommendedName>
</protein>
<dbReference type="Proteomes" id="UP000527860">
    <property type="component" value="Unassembled WGS sequence"/>
</dbReference>
<dbReference type="PANTHER" id="PTHR33867:SF1">
    <property type="entry name" value="RIBOSOME MATURATION FACTOR RIMP"/>
    <property type="match status" value="1"/>
</dbReference>
<proteinExistence type="inferred from homology"/>
<feature type="domain" description="Ribosome maturation factor RimP N-terminal" evidence="4">
    <location>
        <begin position="12"/>
        <end position="83"/>
    </location>
</feature>
<reference evidence="7" key="3">
    <citation type="submission" date="2022-12" db="EMBL/GenBank/DDBJ databases">
        <title>Genome analysis and biological profiling of marine Salinicoccus roseus MOSEL-ME25.</title>
        <authorList>
            <person name="Mirza F.T."/>
            <person name="Xie Y."/>
            <person name="Shinwari Z.K."/>
        </authorList>
    </citation>
    <scope>NUCLEOTIDE SEQUENCE</scope>
    <source>
        <strain evidence="7">MOSEL-ME25</strain>
    </source>
</reference>
<comment type="function">
    <text evidence="3">Required for maturation of 30S ribosomal subunits.</text>
</comment>
<dbReference type="FunFam" id="3.30.300.70:FF:000001">
    <property type="entry name" value="Ribosome maturation factor RimP"/>
    <property type="match status" value="1"/>
</dbReference>
<accession>A0A0C2DLY5</accession>
<dbReference type="InterPro" id="IPR036847">
    <property type="entry name" value="RimP_C_sf"/>
</dbReference>
<evidence type="ECO:0000256" key="3">
    <source>
        <dbReference type="HAMAP-Rule" id="MF_01077"/>
    </source>
</evidence>
<keyword evidence="2 3" id="KW-0690">Ribosome biogenesis</keyword>
<dbReference type="RefSeq" id="WP_040105627.1">
    <property type="nucleotide sequence ID" value="NZ_BMCA01000001.1"/>
</dbReference>
<gene>
    <name evidence="3 7" type="primary">rimP</name>
    <name evidence="7" type="ORF">F7P68_0006915</name>
    <name evidence="6" type="ORF">SN16_05570</name>
</gene>
<dbReference type="EMBL" id="JXII01000004">
    <property type="protein sequence ID" value="KIH71028.1"/>
    <property type="molecule type" value="Genomic_DNA"/>
</dbReference>
<dbReference type="Gene3D" id="3.30.300.70">
    <property type="entry name" value="RimP-like superfamily, N-terminal"/>
    <property type="match status" value="1"/>
</dbReference>
<evidence type="ECO:0000313" key="7">
    <source>
        <dbReference type="EMBL" id="MDB0580256.1"/>
    </source>
</evidence>
<reference evidence="7" key="2">
    <citation type="submission" date="2020-04" db="EMBL/GenBank/DDBJ databases">
        <authorList>
            <person name="Tanveer F."/>
            <person name="Xie Y."/>
            <person name="Shinwari Z.K."/>
        </authorList>
    </citation>
    <scope>NUCLEOTIDE SEQUENCE</scope>
    <source>
        <strain evidence="7">MOSEL-ME25</strain>
    </source>
</reference>
<dbReference type="SUPFAM" id="SSF74942">
    <property type="entry name" value="YhbC-like, C-terminal domain"/>
    <property type="match status" value="1"/>
</dbReference>
<evidence type="ECO:0000256" key="1">
    <source>
        <dbReference type="ARBA" id="ARBA00022490"/>
    </source>
</evidence>
<dbReference type="STRING" id="45670.SN16_05570"/>
<evidence type="ECO:0000256" key="2">
    <source>
        <dbReference type="ARBA" id="ARBA00022517"/>
    </source>
</evidence>
<dbReference type="InterPro" id="IPR028998">
    <property type="entry name" value="RimP_C"/>
</dbReference>
<organism evidence="6 8">
    <name type="scientific">Salinicoccus roseus</name>
    <dbReference type="NCBI Taxonomy" id="45670"/>
    <lineage>
        <taxon>Bacteria</taxon>
        <taxon>Bacillati</taxon>
        <taxon>Bacillota</taxon>
        <taxon>Bacilli</taxon>
        <taxon>Bacillales</taxon>
        <taxon>Staphylococcaceae</taxon>
        <taxon>Salinicoccus</taxon>
    </lineage>
</organism>
<reference evidence="6 8" key="1">
    <citation type="submission" date="2015-01" db="EMBL/GenBank/DDBJ databases">
        <title>Genome sequences of high lactate-tolerant strain Salinicoccus roseus W12 with industrial interest.</title>
        <authorList>
            <person name="Wang H."/>
            <person name="Yu B."/>
        </authorList>
    </citation>
    <scope>NUCLEOTIDE SEQUENCE [LARGE SCALE GENOMIC DNA]</scope>
    <source>
        <strain evidence="6 8">W12</strain>
    </source>
</reference>
<dbReference type="SUPFAM" id="SSF75420">
    <property type="entry name" value="YhbC-like, N-terminal domain"/>
    <property type="match status" value="1"/>
</dbReference>
<dbReference type="InterPro" id="IPR028989">
    <property type="entry name" value="RimP_N"/>
</dbReference>
<dbReference type="InterPro" id="IPR035956">
    <property type="entry name" value="RimP_N_sf"/>
</dbReference>
<dbReference type="CDD" id="cd01734">
    <property type="entry name" value="YlxS_C"/>
    <property type="match status" value="1"/>
</dbReference>
<dbReference type="PANTHER" id="PTHR33867">
    <property type="entry name" value="RIBOSOME MATURATION FACTOR RIMP"/>
    <property type="match status" value="1"/>
</dbReference>
<dbReference type="Pfam" id="PF02576">
    <property type="entry name" value="RimP_N"/>
    <property type="match status" value="1"/>
</dbReference>
<dbReference type="GO" id="GO:0000028">
    <property type="term" value="P:ribosomal small subunit assembly"/>
    <property type="evidence" value="ECO:0007669"/>
    <property type="project" value="TreeGrafter"/>
</dbReference>
<dbReference type="GO" id="GO:0005829">
    <property type="term" value="C:cytosol"/>
    <property type="evidence" value="ECO:0007669"/>
    <property type="project" value="TreeGrafter"/>
</dbReference>
<dbReference type="GeneID" id="77845018"/>
<dbReference type="NCBIfam" id="NF000928">
    <property type="entry name" value="PRK00092.1-2"/>
    <property type="match status" value="1"/>
</dbReference>
<comment type="caution">
    <text evidence="6">The sequence shown here is derived from an EMBL/GenBank/DDBJ whole genome shotgun (WGS) entry which is preliminary data.</text>
</comment>
<evidence type="ECO:0000313" key="9">
    <source>
        <dbReference type="Proteomes" id="UP000527860"/>
    </source>
</evidence>
<dbReference type="Proteomes" id="UP000031546">
    <property type="component" value="Unassembled WGS sequence"/>
</dbReference>
<dbReference type="GO" id="GO:0006412">
    <property type="term" value="P:translation"/>
    <property type="evidence" value="ECO:0007669"/>
    <property type="project" value="TreeGrafter"/>
</dbReference>
<dbReference type="HAMAP" id="MF_01077">
    <property type="entry name" value="RimP"/>
    <property type="match status" value="1"/>
</dbReference>
<evidence type="ECO:0000259" key="4">
    <source>
        <dbReference type="Pfam" id="PF02576"/>
    </source>
</evidence>
<dbReference type="Pfam" id="PF17384">
    <property type="entry name" value="DUF150_C"/>
    <property type="match status" value="1"/>
</dbReference>
<dbReference type="Gene3D" id="2.30.30.180">
    <property type="entry name" value="Ribosome maturation factor RimP, C-terminal domain"/>
    <property type="match status" value="1"/>
</dbReference>
<dbReference type="EMBL" id="JABEVU030000001">
    <property type="protein sequence ID" value="MDB0580256.1"/>
    <property type="molecule type" value="Genomic_DNA"/>
</dbReference>
<name>A0A0C2DLY5_9STAP</name>
<sequence length="155" mass="17845">MNRTEQDVMTHAQPLIEELGYKLIEVEYVKEGPDYYLRLYLDKKGGITLEDCAQASEVLGEKLDEWDIIRGGYFLDVSSPGAERPIKDDDDLEMTLNQGIYVKTYQQIDGNKEWTGILKDYDSDTVTIDYREKTRTKTVTIGRDRIATIRKAVIL</sequence>
<comment type="similarity">
    <text evidence="3">Belongs to the RimP family.</text>
</comment>
<comment type="subcellular location">
    <subcellularLocation>
        <location evidence="3">Cytoplasm</location>
    </subcellularLocation>
</comment>
<dbReference type="OrthoDB" id="9805006at2"/>
<keyword evidence="1 3" id="KW-0963">Cytoplasm</keyword>
<evidence type="ECO:0000259" key="5">
    <source>
        <dbReference type="Pfam" id="PF17384"/>
    </source>
</evidence>
<evidence type="ECO:0000313" key="6">
    <source>
        <dbReference type="EMBL" id="KIH71028.1"/>
    </source>
</evidence>
<evidence type="ECO:0000313" key="8">
    <source>
        <dbReference type="Proteomes" id="UP000031546"/>
    </source>
</evidence>
<dbReference type="InterPro" id="IPR003728">
    <property type="entry name" value="Ribosome_maturation_RimP"/>
</dbReference>
<keyword evidence="9" id="KW-1185">Reference proteome</keyword>
<feature type="domain" description="Ribosome maturation factor RimP C-terminal" evidence="5">
    <location>
        <begin position="90"/>
        <end position="150"/>
    </location>
</feature>
<dbReference type="AlphaFoldDB" id="A0A0C2DLY5"/>